<dbReference type="AlphaFoldDB" id="A0AAN9E9M9"/>
<dbReference type="GO" id="GO:0051603">
    <property type="term" value="P:proteolysis involved in protein catabolic process"/>
    <property type="evidence" value="ECO:0007669"/>
    <property type="project" value="TreeGrafter"/>
</dbReference>
<dbReference type="PANTHER" id="PTHR43690">
    <property type="entry name" value="NARDILYSIN"/>
    <property type="match status" value="1"/>
</dbReference>
<feature type="domain" description="Peptidase M16 middle/third" evidence="2">
    <location>
        <begin position="8"/>
        <end position="86"/>
    </location>
</feature>
<dbReference type="Proteomes" id="UP001372338">
    <property type="component" value="Unassembled WGS sequence"/>
</dbReference>
<dbReference type="InterPro" id="IPR050626">
    <property type="entry name" value="Peptidase_M16"/>
</dbReference>
<organism evidence="4 5">
    <name type="scientific">Crotalaria pallida</name>
    <name type="common">Smooth rattlebox</name>
    <name type="synonym">Crotalaria striata</name>
    <dbReference type="NCBI Taxonomy" id="3830"/>
    <lineage>
        <taxon>Eukaryota</taxon>
        <taxon>Viridiplantae</taxon>
        <taxon>Streptophyta</taxon>
        <taxon>Embryophyta</taxon>
        <taxon>Tracheophyta</taxon>
        <taxon>Spermatophyta</taxon>
        <taxon>Magnoliopsida</taxon>
        <taxon>eudicotyledons</taxon>
        <taxon>Gunneridae</taxon>
        <taxon>Pentapetalae</taxon>
        <taxon>rosids</taxon>
        <taxon>fabids</taxon>
        <taxon>Fabales</taxon>
        <taxon>Fabaceae</taxon>
        <taxon>Papilionoideae</taxon>
        <taxon>50 kb inversion clade</taxon>
        <taxon>genistoids sensu lato</taxon>
        <taxon>core genistoids</taxon>
        <taxon>Crotalarieae</taxon>
        <taxon>Crotalaria</taxon>
    </lineage>
</organism>
<dbReference type="GO" id="GO:0005739">
    <property type="term" value="C:mitochondrion"/>
    <property type="evidence" value="ECO:0007669"/>
    <property type="project" value="TreeGrafter"/>
</dbReference>
<dbReference type="InterPro" id="IPR054734">
    <property type="entry name" value="PqqF-like_C_4"/>
</dbReference>
<keyword evidence="5" id="KW-1185">Reference proteome</keyword>
<evidence type="ECO:0000259" key="3">
    <source>
        <dbReference type="Pfam" id="PF22456"/>
    </source>
</evidence>
<evidence type="ECO:0000259" key="2">
    <source>
        <dbReference type="Pfam" id="PF16187"/>
    </source>
</evidence>
<dbReference type="InterPro" id="IPR032632">
    <property type="entry name" value="Peptidase_M16_M"/>
</dbReference>
<sequence>MHDASCTGNSPETEVLTHIFTELLMDYLNEYAYYAQVAGLYYHIDHSDGFQVTLLGYNHKLRILLQIRVEKIATFRGKTDGFSLIDPLFSSQHLTNRIVKLERGMNYFYPSECLNSDDENSALLHYIQGPEYVRTALPLGYITGLMQRWTTVYHPFHNEVLACFSEGPGSIEQSIEAFLRMFETKLHELTNDEFKSNVNALIYMKLEKHKNLKEESIFFWREINNGTLRYGRRDFEVEALRQLSLQELIDFFDEYVKVCAPQKKILSV</sequence>
<accession>A0AAN9E9M9</accession>
<name>A0AAN9E9M9_CROPI</name>
<dbReference type="Gene3D" id="3.30.830.10">
    <property type="entry name" value="Metalloenzyme, LuxS/M16 peptidase-like"/>
    <property type="match status" value="1"/>
</dbReference>
<dbReference type="PANTHER" id="PTHR43690:SF18">
    <property type="entry name" value="INSULIN-DEGRADING ENZYME-RELATED"/>
    <property type="match status" value="1"/>
</dbReference>
<evidence type="ECO:0000256" key="1">
    <source>
        <dbReference type="ARBA" id="ARBA00022723"/>
    </source>
</evidence>
<evidence type="ECO:0000313" key="5">
    <source>
        <dbReference type="Proteomes" id="UP001372338"/>
    </source>
</evidence>
<comment type="caution">
    <text evidence="4">The sequence shown here is derived from an EMBL/GenBank/DDBJ whole genome shotgun (WGS) entry which is preliminary data.</text>
</comment>
<dbReference type="GO" id="GO:0005829">
    <property type="term" value="C:cytosol"/>
    <property type="evidence" value="ECO:0007669"/>
    <property type="project" value="TreeGrafter"/>
</dbReference>
<proteinExistence type="predicted"/>
<dbReference type="EMBL" id="JAYWIO010000007">
    <property type="protein sequence ID" value="KAK7251087.1"/>
    <property type="molecule type" value="Genomic_DNA"/>
</dbReference>
<feature type="domain" description="Coenzyme PQQ synthesis protein F-like C-terminal lobe" evidence="3">
    <location>
        <begin position="132"/>
        <end position="220"/>
    </location>
</feature>
<protein>
    <submittedName>
        <fullName evidence="4">Uncharacterized protein</fullName>
    </submittedName>
</protein>
<dbReference type="Pfam" id="PF22456">
    <property type="entry name" value="PqqF-like_C_4"/>
    <property type="match status" value="1"/>
</dbReference>
<dbReference type="InterPro" id="IPR011249">
    <property type="entry name" value="Metalloenz_LuxS/M16"/>
</dbReference>
<reference evidence="4 5" key="1">
    <citation type="submission" date="2024-01" db="EMBL/GenBank/DDBJ databases">
        <title>The genomes of 5 underutilized Papilionoideae crops provide insights into root nodulation and disease resistanc.</title>
        <authorList>
            <person name="Yuan L."/>
        </authorList>
    </citation>
    <scope>NUCLEOTIDE SEQUENCE [LARGE SCALE GENOMIC DNA]</scope>
    <source>
        <strain evidence="4">ZHUSHIDOU_FW_LH</strain>
        <tissue evidence="4">Leaf</tissue>
    </source>
</reference>
<dbReference type="GO" id="GO:0043171">
    <property type="term" value="P:peptide catabolic process"/>
    <property type="evidence" value="ECO:0007669"/>
    <property type="project" value="TreeGrafter"/>
</dbReference>
<keyword evidence="1" id="KW-0479">Metal-binding</keyword>
<dbReference type="GO" id="GO:0004222">
    <property type="term" value="F:metalloendopeptidase activity"/>
    <property type="evidence" value="ECO:0007669"/>
    <property type="project" value="TreeGrafter"/>
</dbReference>
<dbReference type="GO" id="GO:0046872">
    <property type="term" value="F:metal ion binding"/>
    <property type="evidence" value="ECO:0007669"/>
    <property type="project" value="UniProtKB-KW"/>
</dbReference>
<dbReference type="SUPFAM" id="SSF63411">
    <property type="entry name" value="LuxS/MPP-like metallohydrolase"/>
    <property type="match status" value="2"/>
</dbReference>
<dbReference type="Pfam" id="PF16187">
    <property type="entry name" value="Peptidase_M16_M"/>
    <property type="match status" value="1"/>
</dbReference>
<evidence type="ECO:0000313" key="4">
    <source>
        <dbReference type="EMBL" id="KAK7251087.1"/>
    </source>
</evidence>
<gene>
    <name evidence="4" type="ORF">RIF29_33988</name>
</gene>